<gene>
    <name evidence="1" type="ORF">L2E82_36931</name>
</gene>
<reference evidence="1 2" key="2">
    <citation type="journal article" date="2022" name="Mol. Ecol. Resour.">
        <title>The genomes of chicory, endive, great burdock and yacon provide insights into Asteraceae paleo-polyploidization history and plant inulin production.</title>
        <authorList>
            <person name="Fan W."/>
            <person name="Wang S."/>
            <person name="Wang H."/>
            <person name="Wang A."/>
            <person name="Jiang F."/>
            <person name="Liu H."/>
            <person name="Zhao H."/>
            <person name="Xu D."/>
            <person name="Zhang Y."/>
        </authorList>
    </citation>
    <scope>NUCLEOTIDE SEQUENCE [LARGE SCALE GENOMIC DNA]</scope>
    <source>
        <strain evidence="2">cv. Punajuju</strain>
        <tissue evidence="1">Leaves</tissue>
    </source>
</reference>
<protein>
    <submittedName>
        <fullName evidence="1">Uncharacterized protein</fullName>
    </submittedName>
</protein>
<proteinExistence type="predicted"/>
<dbReference type="EMBL" id="CM042015">
    <property type="protein sequence ID" value="KAI3707964.1"/>
    <property type="molecule type" value="Genomic_DNA"/>
</dbReference>
<sequence length="2066" mass="233805">MQNYKYEDQKLEMNSLLPIKGINHLTVYPRTTGFYDAGSTKAKSGCWSMLKGGLTVNESGSAQLYFQSKNPLIDIWIDSVSLQPFTQEEWKSHHYQSIEKVRKSKVKIHAVDGEGKPLANRTITIAQKFARFPFGCAINKNILTNQAYENWFTSRFKYTTFENEMKWYTNERIQNQEDYSAADALLQLTKSNGISVRGHNVFWDDPKFQPNWVPNLAPQQLAEAATKRINSIMRRYSGQVIAWDVVNENMHSNFFESKLGWTASSKFYKTARALDRTAVLFLNEYNTIEKPGQGSASPDAYLRKIEEIRAGGYSGPLAIGLEGHFSEVNIPYMRSAIDKLATSRLPIWITELDVQPGPNQAASLEQVLREAHAHPAVNGIVMWSAWSPKGCFRMCLTDNDFRNLPTGDVVDKIIREFFGAVATATTDGDGYYETSLIHGDYEVRFADFDRHRSQKAPMSWGIVAHATPYDYSFPTQCLENPNKPQYNGGIVANPELKDGLRGWVSFGNAKLQVRRSETGNEFIVAYQRNQSFDSVSQEFFMDKEKLYTFSAWVQISHEDDATVIATFKTATGFYDAGSTKAKSGCWSMLKGGLTVNESGSAQLYFQSKNPLIDIWIDSVSLQPFTQEEWKSHHYQSIEKVRKSKVKIHAVDGEGKPLANRTITIAQKFARFPFGCAINKNILTNQAYENWFTSRFKYTTFENEMKWYTNERIQNQEDYSAADALLQLTKSNGISVRGHNVFWDDPKFQPNWVPNLAPQQLAEAATKRINSIMRRYSGQVIAWDVVNENMHSNFFESKLGWTASSKFYKTARALDRTAVLFLNEYNTIEKPGQGSASPDAYLRKIEEIRAGGYSGPLAIGLEGHFSEVNIPYMRSAIDKLATSRLPIWITELDVQPGPNQAASLEQVLREAHAHPAVNGIVMWSAWSPKGCFRMCLTDNDFRNLPTGDVVDKIIREFFGAVATATTDGDGYYETSLIHGDYEVRFADFDRHRSQKAPMSWGFKCLENPNKPQYNGGIVANPELKDGLRGWVSFGNAKLQVRRSETGNEFIVAYQRNQSFDSVSQEFFMDKEKLYTFSAWVQISHEDDATVIATFKTATGFYDAGSTKAKSGCWSMLKGGLTVNESGSAQLYFQSKNPLIDIWIDSVSLQPFTQEEWKSHHYQSIEKVRKSKVKIHAVDGEGKPLANRTITIAQKFARFPFGCAINKNILTNQAYENWFTSRFKYTTFENEMKWYTNERIQNQEDYSAADALLQLTKSNGISVRGHNVFWDDPKFQPNWVPNLAPQQLAEAATKRINSIMRRYSGQVIAWDVVNENMHSNFFESKLGWTASSKFYKTARALDRTAVLFLNEYNTIEKPGQGSASPDAYLRKIEEIRAGGYSGPLAIGLEGHFSEVNIPYMRSAIDKLATSRLPIWITELDVQPGPNQAASLEQVLREAHAHPAVNGIVMWSAWSPKGCFRMCLTDNDFRNLPTGDVVDKIIREFFGAVATATTDGDGYYETSLIHGDYEVRFADFDRHRSQKAPMSWANPKKPQYNGGVVANPELKDGLRGWVSFGNAKLQVRRSETGNEFIVAYQRNQSFDSVSQEFFMDKEKLYTFSAWVQISHEDDATVIATFKTATGFYDAGSTKAKSGCWSMLKGGLTVNESGSAQLYFQSKNPLIDIWIDSVSLQPFTQEEWKSHHYQSIEKVRKSKVKIHAVDGEGKPLANRTITIAQKFARFPFGCAINKNILTNQAYENWFTSRFKYTTFENEMKWYTNERIQNQEDYSAADALLQLTKSNGISVRGHNVFWDDPKFQPNWVPNLAPQQLAEAATKRINSIMRRYSGQVIAWDVVNENMHSNFFESKLGWTASSKFYKTARALDRTAVLFLNEYNTIEKPGQGSASPDAYLRKIEEIRAGGYSGPLAIGLEGHFSEVNIPYMRSAIDKLATSRLPIWITELDVQPGPNQAASLEQVLREAHAHPAVNGIVMWSAWSPKGCFRMCLTDNDFRNLPTGDVVDKIIREFFGAVAIATTDGDGYYETSLIHGDYEVRFADFDRHRSQKAPMSWGFKVEPMGSSQDVLNIKISG</sequence>
<name>A0ACB9AEC1_CICIN</name>
<comment type="caution">
    <text evidence="1">The sequence shown here is derived from an EMBL/GenBank/DDBJ whole genome shotgun (WGS) entry which is preliminary data.</text>
</comment>
<dbReference type="Proteomes" id="UP001055811">
    <property type="component" value="Linkage Group LG07"/>
</dbReference>
<organism evidence="1 2">
    <name type="scientific">Cichorium intybus</name>
    <name type="common">Chicory</name>
    <dbReference type="NCBI Taxonomy" id="13427"/>
    <lineage>
        <taxon>Eukaryota</taxon>
        <taxon>Viridiplantae</taxon>
        <taxon>Streptophyta</taxon>
        <taxon>Embryophyta</taxon>
        <taxon>Tracheophyta</taxon>
        <taxon>Spermatophyta</taxon>
        <taxon>Magnoliopsida</taxon>
        <taxon>eudicotyledons</taxon>
        <taxon>Gunneridae</taxon>
        <taxon>Pentapetalae</taxon>
        <taxon>asterids</taxon>
        <taxon>campanulids</taxon>
        <taxon>Asterales</taxon>
        <taxon>Asteraceae</taxon>
        <taxon>Cichorioideae</taxon>
        <taxon>Cichorieae</taxon>
        <taxon>Cichoriinae</taxon>
        <taxon>Cichorium</taxon>
    </lineage>
</organism>
<evidence type="ECO:0000313" key="2">
    <source>
        <dbReference type="Proteomes" id="UP001055811"/>
    </source>
</evidence>
<evidence type="ECO:0000313" key="1">
    <source>
        <dbReference type="EMBL" id="KAI3707964.1"/>
    </source>
</evidence>
<reference evidence="2" key="1">
    <citation type="journal article" date="2022" name="Mol. Ecol. Resour.">
        <title>The genomes of chicory, endive, great burdock and yacon provide insights into Asteraceae palaeo-polyploidization history and plant inulin production.</title>
        <authorList>
            <person name="Fan W."/>
            <person name="Wang S."/>
            <person name="Wang H."/>
            <person name="Wang A."/>
            <person name="Jiang F."/>
            <person name="Liu H."/>
            <person name="Zhao H."/>
            <person name="Xu D."/>
            <person name="Zhang Y."/>
        </authorList>
    </citation>
    <scope>NUCLEOTIDE SEQUENCE [LARGE SCALE GENOMIC DNA]</scope>
    <source>
        <strain evidence="2">cv. Punajuju</strain>
    </source>
</reference>
<accession>A0ACB9AEC1</accession>
<keyword evidence="2" id="KW-1185">Reference proteome</keyword>